<dbReference type="Pfam" id="PF05191">
    <property type="entry name" value="ADK_lid"/>
    <property type="match status" value="1"/>
</dbReference>
<dbReference type="HAMAP" id="MF_03169">
    <property type="entry name" value="Adenylate_kinase_AK3"/>
    <property type="match status" value="1"/>
</dbReference>
<name>A0AAD2FVH8_9STRA</name>
<comment type="catalytic activity">
    <reaction evidence="7">
        <text>a ribonucleoside 5'-triphosphate + AMP = a ribonucleoside 5'-diphosphate + ADP</text>
        <dbReference type="Rhea" id="RHEA:13749"/>
        <dbReference type="ChEBI" id="CHEBI:57930"/>
        <dbReference type="ChEBI" id="CHEBI:61557"/>
        <dbReference type="ChEBI" id="CHEBI:456215"/>
        <dbReference type="ChEBI" id="CHEBI:456216"/>
        <dbReference type="EC" id="2.7.4.10"/>
    </reaction>
</comment>
<dbReference type="GO" id="GO:0046041">
    <property type="term" value="P:ITP metabolic process"/>
    <property type="evidence" value="ECO:0007669"/>
    <property type="project" value="UniProtKB-UniRule"/>
</dbReference>
<dbReference type="CDD" id="cd01428">
    <property type="entry name" value="ADK"/>
    <property type="match status" value="1"/>
</dbReference>
<evidence type="ECO:0000256" key="1">
    <source>
        <dbReference type="ARBA" id="ARBA00004305"/>
    </source>
</evidence>
<comment type="similarity">
    <text evidence="7">Belongs to the adenylate kinase family. AK3 subfamily.</text>
</comment>
<dbReference type="FunFam" id="3.40.50.300:FF:000106">
    <property type="entry name" value="Adenylate kinase mitochondrial"/>
    <property type="match status" value="1"/>
</dbReference>
<dbReference type="InterPro" id="IPR036193">
    <property type="entry name" value="ADK_active_lid_dom_sf"/>
</dbReference>
<protein>
    <recommendedName>
        <fullName evidence="7">GTP:AMP phosphotransferase, mitochondrial</fullName>
        <ecNumber evidence="7">2.7.4.10</ecNumber>
    </recommendedName>
    <alternativeName>
        <fullName evidence="7">Adenylate kinase 3</fullName>
        <shortName evidence="7">AK 3</shortName>
    </alternativeName>
</protein>
<feature type="binding site" evidence="7">
    <location>
        <position position="70"/>
    </location>
    <ligand>
        <name>AMP</name>
        <dbReference type="ChEBI" id="CHEBI:456215"/>
    </ligand>
</feature>
<dbReference type="SUPFAM" id="SSF57774">
    <property type="entry name" value="Microbial and mitochondrial ADK, insert 'zinc finger' domain"/>
    <property type="match status" value="1"/>
</dbReference>
<feature type="binding site" evidence="7">
    <location>
        <position position="195"/>
    </location>
    <ligand>
        <name>AMP</name>
        <dbReference type="ChEBI" id="CHEBI:456215"/>
    </ligand>
</feature>
<comment type="function">
    <text evidence="7">Involved in maintaining the homeostasis of cellular nucleotides by catalyzing the interconversion of nucleoside phosphates. Has GTP:AMP phosphotransferase and ITP:AMP phosphotransferase activities.</text>
</comment>
<feature type="binding site" evidence="7">
    <location>
        <begin position="171"/>
        <end position="172"/>
    </location>
    <ligand>
        <name>GTP</name>
        <dbReference type="ChEBI" id="CHEBI:37565"/>
    </ligand>
</feature>
<comment type="domain">
    <text evidence="7">Consists of three domains, a large central CORE domain and two small peripheral domains, NMPbind and LID, which undergo movements during catalysis. The LID domain closes over the site of phosphoryl transfer upon GTP binding. Assembling and dissambling the active center during each catalytic cycle provides an effective means to prevent GTP hydrolysis.</text>
</comment>
<feature type="domain" description="Adenylate kinase active site lid" evidence="9">
    <location>
        <begin position="162"/>
        <end position="197"/>
    </location>
</feature>
<dbReference type="InterPro" id="IPR033690">
    <property type="entry name" value="Adenylat_kinase_CS"/>
</dbReference>
<keyword evidence="11" id="KW-1185">Reference proteome</keyword>
<accession>A0AAD2FVH8</accession>
<dbReference type="AlphaFoldDB" id="A0AAD2FVH8"/>
<keyword evidence="3 7" id="KW-0547">Nucleotide-binding</keyword>
<dbReference type="PROSITE" id="PS00113">
    <property type="entry name" value="ADENYLATE_KINASE"/>
    <property type="match status" value="1"/>
</dbReference>
<evidence type="ECO:0000313" key="10">
    <source>
        <dbReference type="EMBL" id="CAJ1954332.1"/>
    </source>
</evidence>
<feature type="region of interest" description="Disordered" evidence="8">
    <location>
        <begin position="176"/>
        <end position="197"/>
    </location>
</feature>
<dbReference type="Pfam" id="PF00406">
    <property type="entry name" value="ADK"/>
    <property type="match status" value="1"/>
</dbReference>
<comment type="caution">
    <text evidence="10">The sequence shown here is derived from an EMBL/GenBank/DDBJ whole genome shotgun (WGS) entry which is preliminary data.</text>
</comment>
<feature type="binding site" evidence="7">
    <location>
        <position position="235"/>
    </location>
    <ligand>
        <name>GTP</name>
        <dbReference type="ChEBI" id="CHEBI:37565"/>
    </ligand>
</feature>
<evidence type="ECO:0000256" key="5">
    <source>
        <dbReference type="ARBA" id="ARBA00023128"/>
    </source>
</evidence>
<feature type="binding site" evidence="7">
    <location>
        <begin position="48"/>
        <end position="53"/>
    </location>
    <ligand>
        <name>GTP</name>
        <dbReference type="ChEBI" id="CHEBI:37565"/>
    </ligand>
</feature>
<dbReference type="GO" id="GO:0005759">
    <property type="term" value="C:mitochondrial matrix"/>
    <property type="evidence" value="ECO:0007669"/>
    <property type="project" value="UniProtKB-SubCell"/>
</dbReference>
<feature type="compositionally biased region" description="Basic and acidic residues" evidence="8">
    <location>
        <begin position="182"/>
        <end position="197"/>
    </location>
</feature>
<dbReference type="SUPFAM" id="SSF52540">
    <property type="entry name" value="P-loop containing nucleoside triphosphate hydrolases"/>
    <property type="match status" value="1"/>
</dbReference>
<dbReference type="Gene3D" id="3.40.50.300">
    <property type="entry name" value="P-loop containing nucleotide triphosphate hydrolases"/>
    <property type="match status" value="1"/>
</dbReference>
<dbReference type="GO" id="GO:0006172">
    <property type="term" value="P:ADP biosynthetic process"/>
    <property type="evidence" value="ECO:0007669"/>
    <property type="project" value="UniProtKB-UniRule"/>
</dbReference>
<dbReference type="Proteomes" id="UP001295423">
    <property type="component" value="Unassembled WGS sequence"/>
</dbReference>
<keyword evidence="2 7" id="KW-0808">Transferase</keyword>
<evidence type="ECO:0000256" key="7">
    <source>
        <dbReference type="HAMAP-Rule" id="MF_03169"/>
    </source>
</evidence>
<dbReference type="GO" id="GO:0005525">
    <property type="term" value="F:GTP binding"/>
    <property type="evidence" value="ECO:0007669"/>
    <property type="project" value="UniProtKB-KW"/>
</dbReference>
<evidence type="ECO:0000256" key="3">
    <source>
        <dbReference type="ARBA" id="ARBA00022741"/>
    </source>
</evidence>
<dbReference type="InterPro" id="IPR006259">
    <property type="entry name" value="Adenyl_kin_sub"/>
</dbReference>
<keyword evidence="5 7" id="KW-0496">Mitochondrion</keyword>
<dbReference type="EMBL" id="CAKOGP040001869">
    <property type="protein sequence ID" value="CAJ1954332.1"/>
    <property type="molecule type" value="Genomic_DNA"/>
</dbReference>
<comment type="subcellular location">
    <subcellularLocation>
        <location evidence="1 7">Mitochondrion matrix</location>
    </subcellularLocation>
</comment>
<dbReference type="GO" id="GO:0046033">
    <property type="term" value="P:AMP metabolic process"/>
    <property type="evidence" value="ECO:0007669"/>
    <property type="project" value="UniProtKB-UniRule"/>
</dbReference>
<evidence type="ECO:0000256" key="8">
    <source>
        <dbReference type="SAM" id="MobiDB-lite"/>
    </source>
</evidence>
<dbReference type="NCBIfam" id="TIGR01351">
    <property type="entry name" value="adk"/>
    <property type="match status" value="1"/>
</dbReference>
<dbReference type="InterPro" id="IPR007862">
    <property type="entry name" value="Adenylate_kinase_lid-dom"/>
</dbReference>
<feature type="binding site" evidence="7">
    <location>
        <begin position="125"/>
        <end position="128"/>
    </location>
    <ligand>
        <name>AMP</name>
        <dbReference type="ChEBI" id="CHEBI:456215"/>
    </ligand>
</feature>
<comment type="subunit">
    <text evidence="7">Monomer.</text>
</comment>
<dbReference type="InterPro" id="IPR028586">
    <property type="entry name" value="AK3/Ak4_mitochondrial"/>
</dbReference>
<dbReference type="GO" id="GO:0005524">
    <property type="term" value="F:ATP binding"/>
    <property type="evidence" value="ECO:0007669"/>
    <property type="project" value="InterPro"/>
</dbReference>
<dbReference type="GO" id="GO:0046899">
    <property type="term" value="F:nucleoside triphosphate adenylate kinase activity"/>
    <property type="evidence" value="ECO:0007669"/>
    <property type="project" value="UniProtKB-UniRule"/>
</dbReference>
<dbReference type="InterPro" id="IPR027417">
    <property type="entry name" value="P-loop_NTPase"/>
</dbReference>
<organism evidence="10 11">
    <name type="scientific">Cylindrotheca closterium</name>
    <dbReference type="NCBI Taxonomy" id="2856"/>
    <lineage>
        <taxon>Eukaryota</taxon>
        <taxon>Sar</taxon>
        <taxon>Stramenopiles</taxon>
        <taxon>Ochrophyta</taxon>
        <taxon>Bacillariophyta</taxon>
        <taxon>Bacillariophyceae</taxon>
        <taxon>Bacillariophycidae</taxon>
        <taxon>Bacillariales</taxon>
        <taxon>Bacillariaceae</taxon>
        <taxon>Cylindrotheca</taxon>
    </lineage>
</organism>
<feature type="region of interest" description="LID" evidence="7">
    <location>
        <begin position="161"/>
        <end position="198"/>
    </location>
</feature>
<feature type="binding site" evidence="7">
    <location>
        <begin position="96"/>
        <end position="98"/>
    </location>
    <ligand>
        <name>AMP</name>
        <dbReference type="ChEBI" id="CHEBI:456215"/>
    </ligand>
</feature>
<proteinExistence type="inferred from homology"/>
<sequence length="252" mass="28279">MLLHPTIVTRATSRRIWAQCMRNRGFSTSLEAPAEEGQHFAVILGKPGGGKGTISKKILDDFPQFHHISTGDLLRQHVRDGTALGNDAKKYMNAGELVPDELMIGLVMEETTPNLEDGKSLLLDGFPRTVVQARELEKSVHVDLVINLDVPTDTIVERIADRWIHPASGRIYSYSYKPPKVHGKDDETGEDLVQRPDDQPDKVRARLSLYDEATLPLVEYYEGNGVLRSFQGTKSDVIYPEVQKWLDGQFEV</sequence>
<feature type="binding site" evidence="7">
    <location>
        <position position="132"/>
    </location>
    <ligand>
        <name>AMP</name>
        <dbReference type="ChEBI" id="CHEBI:456215"/>
    </ligand>
</feature>
<evidence type="ECO:0000313" key="11">
    <source>
        <dbReference type="Proteomes" id="UP001295423"/>
    </source>
</evidence>
<dbReference type="InterPro" id="IPR000850">
    <property type="entry name" value="Adenylat/UMP-CMP_kin"/>
</dbReference>
<keyword evidence="4 7" id="KW-0418">Kinase</keyword>
<evidence type="ECO:0000259" key="9">
    <source>
        <dbReference type="Pfam" id="PF05191"/>
    </source>
</evidence>
<evidence type="ECO:0000256" key="4">
    <source>
        <dbReference type="ARBA" id="ARBA00022777"/>
    </source>
</evidence>
<dbReference type="PRINTS" id="PR00094">
    <property type="entry name" value="ADENYLTKNASE"/>
</dbReference>
<gene>
    <name evidence="10" type="ORF">CYCCA115_LOCUS14924</name>
</gene>
<dbReference type="EC" id="2.7.4.10" evidence="7"/>
<feature type="region of interest" description="NMPbind" evidence="7">
    <location>
        <begin position="69"/>
        <end position="98"/>
    </location>
</feature>
<feature type="binding site" evidence="7">
    <location>
        <position position="206"/>
    </location>
    <ligand>
        <name>AMP</name>
        <dbReference type="ChEBI" id="CHEBI:456215"/>
    </ligand>
</feature>
<dbReference type="GO" id="GO:0046039">
    <property type="term" value="P:GTP metabolic process"/>
    <property type="evidence" value="ECO:0007669"/>
    <property type="project" value="UniProtKB-UniRule"/>
</dbReference>
<evidence type="ECO:0000256" key="6">
    <source>
        <dbReference type="ARBA" id="ARBA00023134"/>
    </source>
</evidence>
<dbReference type="PANTHER" id="PTHR23359">
    <property type="entry name" value="NUCLEOTIDE KINASE"/>
    <property type="match status" value="1"/>
</dbReference>
<reference evidence="10" key="1">
    <citation type="submission" date="2023-08" db="EMBL/GenBank/DDBJ databases">
        <authorList>
            <person name="Audoor S."/>
            <person name="Bilcke G."/>
        </authorList>
    </citation>
    <scope>NUCLEOTIDE SEQUENCE</scope>
</reference>
<dbReference type="HAMAP" id="MF_00235">
    <property type="entry name" value="Adenylate_kinase_Adk"/>
    <property type="match status" value="1"/>
</dbReference>
<dbReference type="GO" id="GO:0004017">
    <property type="term" value="F:AMP kinase activity"/>
    <property type="evidence" value="ECO:0007669"/>
    <property type="project" value="InterPro"/>
</dbReference>
<keyword evidence="6 7" id="KW-0342">GTP-binding</keyword>
<evidence type="ECO:0000256" key="2">
    <source>
        <dbReference type="ARBA" id="ARBA00022679"/>
    </source>
</evidence>
<feature type="binding site" evidence="7">
    <location>
        <position position="75"/>
    </location>
    <ligand>
        <name>AMP</name>
        <dbReference type="ChEBI" id="CHEBI:456215"/>
    </ligand>
</feature>
<feature type="binding site" evidence="7">
    <location>
        <position position="162"/>
    </location>
    <ligand>
        <name>GTP</name>
        <dbReference type="ChEBI" id="CHEBI:37565"/>
    </ligand>
</feature>